<sequence length="54" mass="5875">MTGAEVLPTPAICEIEFRECQLEHYGIRETLKGLVAFRLLVKLLCGGVAASVEV</sequence>
<evidence type="ECO:0000313" key="2">
    <source>
        <dbReference type="Proteomes" id="UP000319383"/>
    </source>
</evidence>
<keyword evidence="2" id="KW-1185">Reference proteome</keyword>
<organism evidence="1 2">
    <name type="scientific">Symmachiella dynata</name>
    <dbReference type="NCBI Taxonomy" id="2527995"/>
    <lineage>
        <taxon>Bacteria</taxon>
        <taxon>Pseudomonadati</taxon>
        <taxon>Planctomycetota</taxon>
        <taxon>Planctomycetia</taxon>
        <taxon>Planctomycetales</taxon>
        <taxon>Planctomycetaceae</taxon>
        <taxon>Symmachiella</taxon>
    </lineage>
</organism>
<dbReference type="Proteomes" id="UP000319383">
    <property type="component" value="Chromosome"/>
</dbReference>
<reference evidence="1 2" key="1">
    <citation type="submission" date="2019-02" db="EMBL/GenBank/DDBJ databases">
        <title>Deep-cultivation of Planctomycetes and their phenomic and genomic characterization uncovers novel biology.</title>
        <authorList>
            <person name="Wiegand S."/>
            <person name="Jogler M."/>
            <person name="Boedeker C."/>
            <person name="Pinto D."/>
            <person name="Vollmers J."/>
            <person name="Rivas-Marin E."/>
            <person name="Kohn T."/>
            <person name="Peeters S.H."/>
            <person name="Heuer A."/>
            <person name="Rast P."/>
            <person name="Oberbeckmann S."/>
            <person name="Bunk B."/>
            <person name="Jeske O."/>
            <person name="Meyerdierks A."/>
            <person name="Storesund J.E."/>
            <person name="Kallscheuer N."/>
            <person name="Luecker S."/>
            <person name="Lage O.M."/>
            <person name="Pohl T."/>
            <person name="Merkel B.J."/>
            <person name="Hornburger P."/>
            <person name="Mueller R.-W."/>
            <person name="Bruemmer F."/>
            <person name="Labrenz M."/>
            <person name="Spormann A.M."/>
            <person name="Op den Camp H."/>
            <person name="Overmann J."/>
            <person name="Amann R."/>
            <person name="Jetten M.S.M."/>
            <person name="Mascher T."/>
            <person name="Medema M.H."/>
            <person name="Devos D.P."/>
            <person name="Kaster A.-K."/>
            <person name="Ovreas L."/>
            <person name="Rohde M."/>
            <person name="Galperin M.Y."/>
            <person name="Jogler C."/>
        </authorList>
    </citation>
    <scope>NUCLEOTIDE SEQUENCE [LARGE SCALE GENOMIC DNA]</scope>
    <source>
        <strain evidence="1 2">Mal52</strain>
    </source>
</reference>
<gene>
    <name evidence="1" type="ORF">Mal52_20870</name>
</gene>
<evidence type="ECO:0000313" key="1">
    <source>
        <dbReference type="EMBL" id="QDU43611.1"/>
    </source>
</evidence>
<accession>A0A517ZMB8</accession>
<name>A0A517ZMB8_9PLAN</name>
<dbReference type="AlphaFoldDB" id="A0A517ZMB8"/>
<dbReference type="KEGG" id="sdyn:Mal52_20870"/>
<protein>
    <submittedName>
        <fullName evidence="1">Uncharacterized protein</fullName>
    </submittedName>
</protein>
<dbReference type="EMBL" id="CP036276">
    <property type="protein sequence ID" value="QDU43611.1"/>
    <property type="molecule type" value="Genomic_DNA"/>
</dbReference>
<proteinExistence type="predicted"/>
<dbReference type="RefSeq" id="WP_197534788.1">
    <property type="nucleotide sequence ID" value="NZ_CP036276.1"/>
</dbReference>